<accession>A0AAW1P4Z6</accession>
<evidence type="ECO:0000313" key="4">
    <source>
        <dbReference type="Proteomes" id="UP001489004"/>
    </source>
</evidence>
<feature type="region of interest" description="Disordered" evidence="2">
    <location>
        <begin position="1"/>
        <end position="25"/>
    </location>
</feature>
<keyword evidence="1" id="KW-0175">Coiled coil</keyword>
<evidence type="ECO:0000256" key="1">
    <source>
        <dbReference type="SAM" id="Coils"/>
    </source>
</evidence>
<feature type="compositionally biased region" description="Low complexity" evidence="2">
    <location>
        <begin position="361"/>
        <end position="373"/>
    </location>
</feature>
<evidence type="ECO:0000256" key="2">
    <source>
        <dbReference type="SAM" id="MobiDB-lite"/>
    </source>
</evidence>
<feature type="region of interest" description="Disordered" evidence="2">
    <location>
        <begin position="361"/>
        <end position="387"/>
    </location>
</feature>
<name>A0AAW1P4Z6_9CHLO</name>
<dbReference type="AlphaFoldDB" id="A0AAW1P4Z6"/>
<keyword evidence="4" id="KW-1185">Reference proteome</keyword>
<proteinExistence type="predicted"/>
<feature type="compositionally biased region" description="Basic and acidic residues" evidence="2">
    <location>
        <begin position="14"/>
        <end position="25"/>
    </location>
</feature>
<gene>
    <name evidence="3" type="ORF">WJX72_005541</name>
</gene>
<sequence length="544" mass="58251">MHSAGRVPEAAPGAEREKERLGLDRQWQDLRTQQAECQRQRLELAKQWQDVRAKQAEYREQRLELDRQREDLRTQQESQVSAGALKRQLEDVQHAASMAKAAADREAADLRSQLEEKHTALAAAVAAKVPQDGGVEAAYDALVQLLTRLTAVLLAGGAPEYAIKLLKQRLANPAPQNWFHQVKAYHEAFDALLDVDQEFTRLRSQLQEERLEHGLTRNEVAGLQQRVRQLEQGLAIAGASAPPKTPATVAPGPQSPGVRAASPPPPRQQRPCYLSPATARQADLMRVAEEMLAEQRRAPVQQPAPQSAVQTGTGGASEETEGSISYISVGQEEPVMPDVDGDADADVAMDDAGAEELAGADPALGAAPSDPSAAGGGDPDEGHGGSLAAGIVSALSQESVPWSMEGLVHLSFARGAPTLCEQLEPLGFAKPKLKVKGANKLMTAVRAACDEMLPVDVGGTKVKELRLHLQGGVHTLYNIDSKGAESRSVKAQWYVRPAAAGAASAVFHEEFYIECPAPGGAWKSLGDSDDVSKKFEAARTALHG</sequence>
<feature type="region of interest" description="Disordered" evidence="2">
    <location>
        <begin position="293"/>
        <end position="321"/>
    </location>
</feature>
<protein>
    <submittedName>
        <fullName evidence="3">Uncharacterized protein</fullName>
    </submittedName>
</protein>
<feature type="region of interest" description="Disordered" evidence="2">
    <location>
        <begin position="239"/>
        <end position="272"/>
    </location>
</feature>
<feature type="coiled-coil region" evidence="1">
    <location>
        <begin position="51"/>
        <end position="78"/>
    </location>
</feature>
<feature type="compositionally biased region" description="Low complexity" evidence="2">
    <location>
        <begin position="298"/>
        <end position="311"/>
    </location>
</feature>
<reference evidence="3 4" key="1">
    <citation type="journal article" date="2024" name="Nat. Commun.">
        <title>Phylogenomics reveals the evolutionary origins of lichenization in chlorophyte algae.</title>
        <authorList>
            <person name="Puginier C."/>
            <person name="Libourel C."/>
            <person name="Otte J."/>
            <person name="Skaloud P."/>
            <person name="Haon M."/>
            <person name="Grisel S."/>
            <person name="Petersen M."/>
            <person name="Berrin J.G."/>
            <person name="Delaux P.M."/>
            <person name="Dal Grande F."/>
            <person name="Keller J."/>
        </authorList>
    </citation>
    <scope>NUCLEOTIDE SEQUENCE [LARGE SCALE GENOMIC DNA]</scope>
    <source>
        <strain evidence="3 4">SAG 2043</strain>
    </source>
</reference>
<organism evidence="3 4">
    <name type="scientific">[Myrmecia] bisecta</name>
    <dbReference type="NCBI Taxonomy" id="41462"/>
    <lineage>
        <taxon>Eukaryota</taxon>
        <taxon>Viridiplantae</taxon>
        <taxon>Chlorophyta</taxon>
        <taxon>core chlorophytes</taxon>
        <taxon>Trebouxiophyceae</taxon>
        <taxon>Trebouxiales</taxon>
        <taxon>Trebouxiaceae</taxon>
        <taxon>Myrmecia</taxon>
    </lineage>
</organism>
<dbReference type="Proteomes" id="UP001489004">
    <property type="component" value="Unassembled WGS sequence"/>
</dbReference>
<dbReference type="EMBL" id="JALJOR010000020">
    <property type="protein sequence ID" value="KAK9803618.1"/>
    <property type="molecule type" value="Genomic_DNA"/>
</dbReference>
<comment type="caution">
    <text evidence="3">The sequence shown here is derived from an EMBL/GenBank/DDBJ whole genome shotgun (WGS) entry which is preliminary data.</text>
</comment>
<evidence type="ECO:0000313" key="3">
    <source>
        <dbReference type="EMBL" id="KAK9803618.1"/>
    </source>
</evidence>